<gene>
    <name evidence="3" type="ORF">IFK94_10155</name>
</gene>
<accession>A0A8J7CLR9</accession>
<reference evidence="3 4" key="1">
    <citation type="submission" date="2020-08" db="EMBL/GenBank/DDBJ databases">
        <title>Acidobacteriota in marine sediments use diverse sulfur dissimilation pathways.</title>
        <authorList>
            <person name="Wasmund K."/>
        </authorList>
    </citation>
    <scope>NUCLEOTIDE SEQUENCE [LARGE SCALE GENOMIC DNA]</scope>
    <source>
        <strain evidence="3">MAG AM4</strain>
    </source>
</reference>
<dbReference type="EMBL" id="JACXWD010000032">
    <property type="protein sequence ID" value="MBD3868473.1"/>
    <property type="molecule type" value="Genomic_DNA"/>
</dbReference>
<evidence type="ECO:0000259" key="2">
    <source>
        <dbReference type="Pfam" id="PF01370"/>
    </source>
</evidence>
<name>A0A8J7CLR9_9BACT</name>
<dbReference type="SUPFAM" id="SSF51735">
    <property type="entry name" value="NAD(P)-binding Rossmann-fold domains"/>
    <property type="match status" value="1"/>
</dbReference>
<comment type="caution">
    <text evidence="3">The sequence shown here is derived from an EMBL/GenBank/DDBJ whole genome shotgun (WGS) entry which is preliminary data.</text>
</comment>
<feature type="domain" description="NAD-dependent epimerase/dehydratase" evidence="2">
    <location>
        <begin position="1"/>
        <end position="242"/>
    </location>
</feature>
<dbReference type="PANTHER" id="PTHR43574">
    <property type="entry name" value="EPIMERASE-RELATED"/>
    <property type="match status" value="1"/>
</dbReference>
<dbReference type="Gene3D" id="3.90.25.10">
    <property type="entry name" value="UDP-galactose 4-epimerase, domain 1"/>
    <property type="match status" value="1"/>
</dbReference>
<dbReference type="Proteomes" id="UP000648239">
    <property type="component" value="Unassembled WGS sequence"/>
</dbReference>
<dbReference type="InterPro" id="IPR001509">
    <property type="entry name" value="Epimerase_deHydtase"/>
</dbReference>
<protein>
    <submittedName>
        <fullName evidence="3">GDP-mannose 4,6-dehydratase</fullName>
    </submittedName>
</protein>
<dbReference type="InterPro" id="IPR036291">
    <property type="entry name" value="NAD(P)-bd_dom_sf"/>
</dbReference>
<dbReference type="Gene3D" id="3.40.50.720">
    <property type="entry name" value="NAD(P)-binding Rossmann-like Domain"/>
    <property type="match status" value="1"/>
</dbReference>
<dbReference type="Pfam" id="PF01370">
    <property type="entry name" value="Epimerase"/>
    <property type="match status" value="1"/>
</dbReference>
<sequence>MLVTGAAGFIGSSLVERLLAAGHTVVGLDNFDSFYDPALKRRNLETAEANPDYRLVEGDIRDRDLLDREMSGTSFGTVIHLAARAGVRPSIADPELYTSVNLVGTTCLLEACRRHGITRFLFGSSSSVYGNNAKVPFAEDDPVDHPISPYAATKKAGEVLCHAHHHLFGLKVACLRFFTVYGPRQRPEMAIHHFTRSIANGLPIQQFGDGSSARDYTYVDDIVEGIIAAMDHLSGYHVWNLGGSRTITLAGLIEMISTRLDHKALIEVKPMQPGDMDRTWADTTRSRKELLWEPRTGIEEGLDRFVSWYRARNSGPEIQT</sequence>
<dbReference type="PRINTS" id="PR01713">
    <property type="entry name" value="NUCEPIMERASE"/>
</dbReference>
<proteinExistence type="predicted"/>
<evidence type="ECO:0000313" key="3">
    <source>
        <dbReference type="EMBL" id="MBD3868473.1"/>
    </source>
</evidence>
<keyword evidence="1" id="KW-0520">NAD</keyword>
<dbReference type="AlphaFoldDB" id="A0A8J7CLR9"/>
<organism evidence="3 4">
    <name type="scientific">Candidatus Polarisedimenticola svalbardensis</name>
    <dbReference type="NCBI Taxonomy" id="2886004"/>
    <lineage>
        <taxon>Bacteria</taxon>
        <taxon>Pseudomonadati</taxon>
        <taxon>Acidobacteriota</taxon>
        <taxon>Candidatus Polarisedimenticolia</taxon>
        <taxon>Candidatus Polarisedimenticolales</taxon>
        <taxon>Candidatus Polarisedimenticolaceae</taxon>
        <taxon>Candidatus Polarisedimenticola</taxon>
    </lineage>
</organism>
<evidence type="ECO:0000256" key="1">
    <source>
        <dbReference type="ARBA" id="ARBA00023027"/>
    </source>
</evidence>
<evidence type="ECO:0000313" key="4">
    <source>
        <dbReference type="Proteomes" id="UP000648239"/>
    </source>
</evidence>